<dbReference type="EMBL" id="MU273547">
    <property type="protein sequence ID" value="KAI0032416.1"/>
    <property type="molecule type" value="Genomic_DNA"/>
</dbReference>
<reference evidence="1" key="2">
    <citation type="journal article" date="2022" name="New Phytol.">
        <title>Evolutionary transition to the ectomycorrhizal habit in the genomes of a hyperdiverse lineage of mushroom-forming fungi.</title>
        <authorList>
            <person name="Looney B."/>
            <person name="Miyauchi S."/>
            <person name="Morin E."/>
            <person name="Drula E."/>
            <person name="Courty P.E."/>
            <person name="Kohler A."/>
            <person name="Kuo A."/>
            <person name="LaButti K."/>
            <person name="Pangilinan J."/>
            <person name="Lipzen A."/>
            <person name="Riley R."/>
            <person name="Andreopoulos W."/>
            <person name="He G."/>
            <person name="Johnson J."/>
            <person name="Nolan M."/>
            <person name="Tritt A."/>
            <person name="Barry K.W."/>
            <person name="Grigoriev I.V."/>
            <person name="Nagy L.G."/>
            <person name="Hibbett D."/>
            <person name="Henrissat B."/>
            <person name="Matheny P.B."/>
            <person name="Labbe J."/>
            <person name="Martin F.M."/>
        </authorList>
    </citation>
    <scope>NUCLEOTIDE SEQUENCE</scope>
    <source>
        <strain evidence="1">EC-137</strain>
    </source>
</reference>
<name>A0ACB8QM25_9AGAM</name>
<keyword evidence="2" id="KW-1185">Reference proteome</keyword>
<gene>
    <name evidence="1" type="ORF">K488DRAFT_78507</name>
</gene>
<sequence>MGISGLLPLLKPIQVRRHLDDFRGQTLAIDAYVWLHRGTYNCATDLAQGRPTTRHVDYVMHKVRLLRHHGIKPYFVFDGGPLPAKRGTEVERRQRREECKRKGDALAKQGRHKEAREFYCKAVDVTPEMAYQVIKALKAEGVDYVVAPYEADAQLAHLERAGLVDGIITEDSDLLVFGCKRVLYKFDPASLSLVSVSRSDFGAVPGIAGWTDGQFRAMAILSGCDYLPSVNGVGLKTALKLLRKHRTLDGAIRGLRLDGKYSIPREYAEAAKRAELVFLHQRVFDPVQQRLVHLAPRDDGMKHMSESARVAVTVRCRPCSHVWQGLGY</sequence>
<proteinExistence type="predicted"/>
<protein>
    <submittedName>
        <fullName evidence="1">PIN domain-like protein</fullName>
    </submittedName>
</protein>
<accession>A0ACB8QM25</accession>
<comment type="caution">
    <text evidence="1">The sequence shown here is derived from an EMBL/GenBank/DDBJ whole genome shotgun (WGS) entry which is preliminary data.</text>
</comment>
<dbReference type="Proteomes" id="UP000814128">
    <property type="component" value="Unassembled WGS sequence"/>
</dbReference>
<reference evidence="1" key="1">
    <citation type="submission" date="2021-02" db="EMBL/GenBank/DDBJ databases">
        <authorList>
            <consortium name="DOE Joint Genome Institute"/>
            <person name="Ahrendt S."/>
            <person name="Looney B.P."/>
            <person name="Miyauchi S."/>
            <person name="Morin E."/>
            <person name="Drula E."/>
            <person name="Courty P.E."/>
            <person name="Chicoki N."/>
            <person name="Fauchery L."/>
            <person name="Kohler A."/>
            <person name="Kuo A."/>
            <person name="Labutti K."/>
            <person name="Pangilinan J."/>
            <person name="Lipzen A."/>
            <person name="Riley R."/>
            <person name="Andreopoulos W."/>
            <person name="He G."/>
            <person name="Johnson J."/>
            <person name="Barry K.W."/>
            <person name="Grigoriev I.V."/>
            <person name="Nagy L."/>
            <person name="Hibbett D."/>
            <person name="Henrissat B."/>
            <person name="Matheny P.B."/>
            <person name="Labbe J."/>
            <person name="Martin F."/>
        </authorList>
    </citation>
    <scope>NUCLEOTIDE SEQUENCE</scope>
    <source>
        <strain evidence="1">EC-137</strain>
    </source>
</reference>
<evidence type="ECO:0000313" key="2">
    <source>
        <dbReference type="Proteomes" id="UP000814128"/>
    </source>
</evidence>
<evidence type="ECO:0000313" key="1">
    <source>
        <dbReference type="EMBL" id="KAI0032416.1"/>
    </source>
</evidence>
<organism evidence="1 2">
    <name type="scientific">Vararia minispora EC-137</name>
    <dbReference type="NCBI Taxonomy" id="1314806"/>
    <lineage>
        <taxon>Eukaryota</taxon>
        <taxon>Fungi</taxon>
        <taxon>Dikarya</taxon>
        <taxon>Basidiomycota</taxon>
        <taxon>Agaricomycotina</taxon>
        <taxon>Agaricomycetes</taxon>
        <taxon>Russulales</taxon>
        <taxon>Lachnocladiaceae</taxon>
        <taxon>Vararia</taxon>
    </lineage>
</organism>